<dbReference type="PANTHER" id="PTHR43793:SF1">
    <property type="entry name" value="FAD SYNTHASE"/>
    <property type="match status" value="1"/>
</dbReference>
<dbReference type="InterPro" id="IPR014729">
    <property type="entry name" value="Rossmann-like_a/b/a_fold"/>
</dbReference>
<gene>
    <name evidence="4" type="ORF">DFQ12_2071</name>
</gene>
<dbReference type="RefSeq" id="WP_120258772.1">
    <property type="nucleotide sequence ID" value="NZ_RAPY01000001.1"/>
</dbReference>
<evidence type="ECO:0000256" key="2">
    <source>
        <dbReference type="ARBA" id="ARBA00022695"/>
    </source>
</evidence>
<keyword evidence="5" id="KW-1185">Reference proteome</keyword>
<keyword evidence="2" id="KW-0548">Nucleotidyltransferase</keyword>
<name>A0A420BKF0_SPHD1</name>
<dbReference type="Pfam" id="PF01467">
    <property type="entry name" value="CTP_transf_like"/>
    <property type="match status" value="1"/>
</dbReference>
<dbReference type="Gene3D" id="3.40.50.620">
    <property type="entry name" value="HUPs"/>
    <property type="match status" value="1"/>
</dbReference>
<sequence length="143" mass="16817">MNTYKVVADMTADLFHRGHVNFLHNVKNYFKPDDVHLTIALHTDEQIFSYKKRYPIMDFECRKEVLLSCRYVDHVITAPDIFDNNFISPFDYLIHGDDVLNWPPELIHFYYGTAKSLNKFLLIPYTKGISTTILRESLKNGQE</sequence>
<dbReference type="InterPro" id="IPR004821">
    <property type="entry name" value="Cyt_trans-like"/>
</dbReference>
<feature type="domain" description="Cytidyltransferase-like" evidence="3">
    <location>
        <begin position="11"/>
        <end position="136"/>
    </location>
</feature>
<accession>A0A420BKF0</accession>
<dbReference type="GO" id="GO:0016779">
    <property type="term" value="F:nucleotidyltransferase activity"/>
    <property type="evidence" value="ECO:0007669"/>
    <property type="project" value="UniProtKB-KW"/>
</dbReference>
<proteinExistence type="predicted"/>
<organism evidence="4 5">
    <name type="scientific">Sphingobacterium detergens</name>
    <dbReference type="NCBI Taxonomy" id="1145106"/>
    <lineage>
        <taxon>Bacteria</taxon>
        <taxon>Pseudomonadati</taxon>
        <taxon>Bacteroidota</taxon>
        <taxon>Sphingobacteriia</taxon>
        <taxon>Sphingobacteriales</taxon>
        <taxon>Sphingobacteriaceae</taxon>
        <taxon>Sphingobacterium</taxon>
    </lineage>
</organism>
<reference evidence="4 5" key="1">
    <citation type="submission" date="2018-09" db="EMBL/GenBank/DDBJ databases">
        <title>Genomic Encyclopedia of Type Strains, Phase III (KMG-III): the genomes of soil and plant-associated and newly described type strains.</title>
        <authorList>
            <person name="Whitman W."/>
        </authorList>
    </citation>
    <scope>NUCLEOTIDE SEQUENCE [LARGE SCALE GENOMIC DNA]</scope>
    <source>
        <strain evidence="4 5">CECT 7938</strain>
    </source>
</reference>
<dbReference type="EMBL" id="RAPY01000001">
    <property type="protein sequence ID" value="RKE57193.1"/>
    <property type="molecule type" value="Genomic_DNA"/>
</dbReference>
<evidence type="ECO:0000313" key="4">
    <source>
        <dbReference type="EMBL" id="RKE57193.1"/>
    </source>
</evidence>
<dbReference type="Proteomes" id="UP000286246">
    <property type="component" value="Unassembled WGS sequence"/>
</dbReference>
<comment type="caution">
    <text evidence="4">The sequence shown here is derived from an EMBL/GenBank/DDBJ whole genome shotgun (WGS) entry which is preliminary data.</text>
</comment>
<dbReference type="PANTHER" id="PTHR43793">
    <property type="entry name" value="FAD SYNTHASE"/>
    <property type="match status" value="1"/>
</dbReference>
<dbReference type="SUPFAM" id="SSF52374">
    <property type="entry name" value="Nucleotidylyl transferase"/>
    <property type="match status" value="1"/>
</dbReference>
<keyword evidence="1 4" id="KW-0808">Transferase</keyword>
<evidence type="ECO:0000256" key="1">
    <source>
        <dbReference type="ARBA" id="ARBA00022679"/>
    </source>
</evidence>
<dbReference type="OrthoDB" id="9802794at2"/>
<dbReference type="NCBIfam" id="TIGR00125">
    <property type="entry name" value="cyt_tran_rel"/>
    <property type="match status" value="1"/>
</dbReference>
<evidence type="ECO:0000259" key="3">
    <source>
        <dbReference type="Pfam" id="PF01467"/>
    </source>
</evidence>
<evidence type="ECO:0000313" key="5">
    <source>
        <dbReference type="Proteomes" id="UP000286246"/>
    </source>
</evidence>
<dbReference type="AlphaFoldDB" id="A0A420BKF0"/>
<dbReference type="InterPro" id="IPR050385">
    <property type="entry name" value="Archaeal_FAD_synthase"/>
</dbReference>
<protein>
    <submittedName>
        <fullName evidence="4">Cytidyltransferase-like protein</fullName>
    </submittedName>
</protein>